<gene>
    <name evidence="2" type="ORF">KO481_11375</name>
</gene>
<feature type="transmembrane region" description="Helical" evidence="1">
    <location>
        <begin position="46"/>
        <end position="67"/>
    </location>
</feature>
<protein>
    <submittedName>
        <fullName evidence="2">Uncharacterized protein</fullName>
    </submittedName>
</protein>
<dbReference type="Proteomes" id="UP000733379">
    <property type="component" value="Unassembled WGS sequence"/>
</dbReference>
<reference evidence="2 3" key="1">
    <citation type="submission" date="2021-06" db="EMBL/GenBank/DDBJ databases">
        <title>Actinomycetes sequencing.</title>
        <authorList>
            <person name="Shan Q."/>
        </authorList>
    </citation>
    <scope>NUCLEOTIDE SEQUENCE [LARGE SCALE GENOMIC DNA]</scope>
    <source>
        <strain evidence="2 3">NEAU-G5</strain>
    </source>
</reference>
<keyword evidence="1" id="KW-0472">Membrane</keyword>
<keyword evidence="3" id="KW-1185">Reference proteome</keyword>
<dbReference type="EMBL" id="JAHKNI010000003">
    <property type="protein sequence ID" value="MBU3062123.1"/>
    <property type="molecule type" value="Genomic_DNA"/>
</dbReference>
<comment type="caution">
    <text evidence="2">The sequence shown here is derived from an EMBL/GenBank/DDBJ whole genome shotgun (WGS) entry which is preliminary data.</text>
</comment>
<evidence type="ECO:0000313" key="3">
    <source>
        <dbReference type="Proteomes" id="UP000733379"/>
    </source>
</evidence>
<keyword evidence="1" id="KW-0812">Transmembrane</keyword>
<sequence>MVYTYFPVTFFVLRWSTRVWSPPATRPAPTRADAHRLHRLVHRGRTYLGLAASAPLIGVPAGLIFLVPARQLLVIGPNSHRHT</sequence>
<keyword evidence="1" id="KW-1133">Transmembrane helix</keyword>
<evidence type="ECO:0000256" key="1">
    <source>
        <dbReference type="SAM" id="Phobius"/>
    </source>
</evidence>
<accession>A0ABS6AW55</accession>
<proteinExistence type="predicted"/>
<name>A0ABS6AW55_9NOCA</name>
<dbReference type="RefSeq" id="WP_215917011.1">
    <property type="nucleotide sequence ID" value="NZ_JAHKNI010000003.1"/>
</dbReference>
<organism evidence="2 3">
    <name type="scientific">Nocardia albiluteola</name>
    <dbReference type="NCBI Taxonomy" id="2842303"/>
    <lineage>
        <taxon>Bacteria</taxon>
        <taxon>Bacillati</taxon>
        <taxon>Actinomycetota</taxon>
        <taxon>Actinomycetes</taxon>
        <taxon>Mycobacteriales</taxon>
        <taxon>Nocardiaceae</taxon>
        <taxon>Nocardia</taxon>
    </lineage>
</organism>
<evidence type="ECO:0000313" key="2">
    <source>
        <dbReference type="EMBL" id="MBU3062123.1"/>
    </source>
</evidence>